<reference evidence="4 5" key="1">
    <citation type="submission" date="2024-03" db="EMBL/GenBank/DDBJ databases">
        <title>Actinomycetospora sp. OC33-EN06, a novel actinomycete isolated from wild orchid (Aerides multiflora).</title>
        <authorList>
            <person name="Suriyachadkun C."/>
        </authorList>
    </citation>
    <scope>NUCLEOTIDE SEQUENCE [LARGE SCALE GENOMIC DNA]</scope>
    <source>
        <strain evidence="4 5">OC33-EN06</strain>
    </source>
</reference>
<protein>
    <submittedName>
        <fullName evidence="4">DUF4333 domain-containing protein</fullName>
    </submittedName>
</protein>
<dbReference type="Pfam" id="PF14230">
    <property type="entry name" value="DUF4333"/>
    <property type="match status" value="1"/>
</dbReference>
<keyword evidence="2" id="KW-1133">Transmembrane helix</keyword>
<dbReference type="EMBL" id="JBBEGL010000003">
    <property type="protein sequence ID" value="MEJ2887579.1"/>
    <property type="molecule type" value="Genomic_DNA"/>
</dbReference>
<evidence type="ECO:0000313" key="5">
    <source>
        <dbReference type="Proteomes" id="UP001370100"/>
    </source>
</evidence>
<evidence type="ECO:0000256" key="2">
    <source>
        <dbReference type="SAM" id="Phobius"/>
    </source>
</evidence>
<feature type="domain" description="DUF4333" evidence="3">
    <location>
        <begin position="205"/>
        <end position="281"/>
    </location>
</feature>
<evidence type="ECO:0000259" key="3">
    <source>
        <dbReference type="Pfam" id="PF14230"/>
    </source>
</evidence>
<evidence type="ECO:0000313" key="4">
    <source>
        <dbReference type="EMBL" id="MEJ2887579.1"/>
    </source>
</evidence>
<dbReference type="Proteomes" id="UP001370100">
    <property type="component" value="Unassembled WGS sequence"/>
</dbReference>
<organism evidence="4 5">
    <name type="scientific">Actinomycetospora aeridis</name>
    <dbReference type="NCBI Taxonomy" id="3129231"/>
    <lineage>
        <taxon>Bacteria</taxon>
        <taxon>Bacillati</taxon>
        <taxon>Actinomycetota</taxon>
        <taxon>Actinomycetes</taxon>
        <taxon>Pseudonocardiales</taxon>
        <taxon>Pseudonocardiaceae</taxon>
        <taxon>Actinomycetospora</taxon>
    </lineage>
</organism>
<feature type="compositionally biased region" description="Low complexity" evidence="1">
    <location>
        <begin position="92"/>
        <end position="116"/>
    </location>
</feature>
<feature type="region of interest" description="Disordered" evidence="1">
    <location>
        <begin position="1"/>
        <end position="178"/>
    </location>
</feature>
<name>A0ABU8N6L3_9PSEU</name>
<dbReference type="RefSeq" id="WP_337714034.1">
    <property type="nucleotide sequence ID" value="NZ_JBBEGL010000003.1"/>
</dbReference>
<gene>
    <name evidence="4" type="ORF">WCD41_14050</name>
</gene>
<dbReference type="InterPro" id="IPR025637">
    <property type="entry name" value="DUF4333"/>
</dbReference>
<accession>A0ABU8N6L3</accession>
<sequence length="289" mass="28776">MSEPPVDPTAAPRSPWAPPEPGAADDARPTAEQGTGPEPGSGSGSGSADAPWVAPGAASPADAPEDAPPTPPTGQQQPGTHWDTPGDRAWDAGTAPHPGAPAGYGSPGPYGHAQQPGPGPAPGWGGPSGTAQFTQPGQPGQPGPGGPGTWAPPGGGPPGGGPPGWGQPGPGWGGPYPPPPRRPFPWKVVGIVAGAVLLVALIVLGLLAFVVGPRFARVDVLDADAVAQGVTRVVTDEWHRQISDVSCPADQEVRTGARFTCSATVDGRPVQVPVSVVDPQGTYSVGQPR</sequence>
<comment type="caution">
    <text evidence="4">The sequence shown here is derived from an EMBL/GenBank/DDBJ whole genome shotgun (WGS) entry which is preliminary data.</text>
</comment>
<keyword evidence="2" id="KW-0812">Transmembrane</keyword>
<evidence type="ECO:0000256" key="1">
    <source>
        <dbReference type="SAM" id="MobiDB-lite"/>
    </source>
</evidence>
<feature type="transmembrane region" description="Helical" evidence="2">
    <location>
        <begin position="188"/>
        <end position="211"/>
    </location>
</feature>
<proteinExistence type="predicted"/>
<feature type="compositionally biased region" description="Gly residues" evidence="1">
    <location>
        <begin position="162"/>
        <end position="174"/>
    </location>
</feature>
<keyword evidence="5" id="KW-1185">Reference proteome</keyword>
<keyword evidence="2" id="KW-0472">Membrane</keyword>